<dbReference type="InterPro" id="IPR025914">
    <property type="entry name" value="SpoVAE"/>
</dbReference>
<gene>
    <name evidence="1" type="ORF">BM613_10805</name>
</gene>
<dbReference type="Proteomes" id="UP000245380">
    <property type="component" value="Unassembled WGS sequence"/>
</dbReference>
<protein>
    <submittedName>
        <fullName evidence="1">Stage V sporulation protein AE</fullName>
    </submittedName>
</protein>
<dbReference type="AlphaFoldDB" id="A0A2U3D6Q8"/>
<keyword evidence="2" id="KW-1185">Reference proteome</keyword>
<evidence type="ECO:0000313" key="2">
    <source>
        <dbReference type="Proteomes" id="UP000245380"/>
    </source>
</evidence>
<evidence type="ECO:0000313" key="1">
    <source>
        <dbReference type="EMBL" id="PWI56968.1"/>
    </source>
</evidence>
<feature type="non-terminal residue" evidence="1">
    <location>
        <position position="113"/>
    </location>
</feature>
<dbReference type="Pfam" id="PF14097">
    <property type="entry name" value="SpoVAE"/>
    <property type="match status" value="1"/>
</dbReference>
<dbReference type="EMBL" id="MPDK01000021">
    <property type="protein sequence ID" value="PWI56968.1"/>
    <property type="molecule type" value="Genomic_DNA"/>
</dbReference>
<comment type="caution">
    <text evidence="1">The sequence shown here is derived from an EMBL/GenBank/DDBJ whole genome shotgun (WGS) entry which is preliminary data.</text>
</comment>
<organism evidence="1 2">
    <name type="scientific">Sulfoacidibacillus thermotolerans</name>
    <name type="common">Acidibacillus sulfuroxidans</name>
    <dbReference type="NCBI Taxonomy" id="1765684"/>
    <lineage>
        <taxon>Bacteria</taxon>
        <taxon>Bacillati</taxon>
        <taxon>Bacillota</taxon>
        <taxon>Bacilli</taxon>
        <taxon>Bacillales</taxon>
        <taxon>Alicyclobacillaceae</taxon>
        <taxon>Sulfoacidibacillus</taxon>
    </lineage>
</organism>
<dbReference type="RefSeq" id="WP_219930680.1">
    <property type="nucleotide sequence ID" value="NZ_MPDK01000021.1"/>
</dbReference>
<reference evidence="1 2" key="1">
    <citation type="submission" date="2016-11" db="EMBL/GenBank/DDBJ databases">
        <title>Comparative genomics of Acidibacillus ferroxidans species.</title>
        <authorList>
            <person name="Oliveira G."/>
            <person name="Nunes G."/>
            <person name="Oliveira R."/>
            <person name="Araujo F."/>
            <person name="Salim A."/>
            <person name="Scholte L."/>
            <person name="Morais D."/>
            <person name="Nancucheo I."/>
            <person name="Johnson D.B."/>
            <person name="Grail B."/>
            <person name="Bittencourt J."/>
            <person name="Valadares R."/>
        </authorList>
    </citation>
    <scope>NUCLEOTIDE SEQUENCE [LARGE SCALE GENOMIC DNA]</scope>
    <source>
        <strain evidence="1 2">Y002</strain>
    </source>
</reference>
<name>A0A2U3D6Q8_SULT2</name>
<accession>A0A2U3D6Q8</accession>
<proteinExistence type="predicted"/>
<sequence>MQGKRPRVILVTDGDEIAQRALEKAAKIIRARVISRSAGNPTPLAGTEIVELILLAAHDPVIVMLDDNGTWGQGPGEQALRILVEDQRIRVIGVLAVASNTRYVRGVAVGFSL</sequence>